<organism evidence="2 3">
    <name type="scientific">Fusarium torreyae</name>
    <dbReference type="NCBI Taxonomy" id="1237075"/>
    <lineage>
        <taxon>Eukaryota</taxon>
        <taxon>Fungi</taxon>
        <taxon>Dikarya</taxon>
        <taxon>Ascomycota</taxon>
        <taxon>Pezizomycotina</taxon>
        <taxon>Sordariomycetes</taxon>
        <taxon>Hypocreomycetidae</taxon>
        <taxon>Hypocreales</taxon>
        <taxon>Nectriaceae</taxon>
        <taxon>Fusarium</taxon>
    </lineage>
</organism>
<name>A0A9W8RMR3_9HYPO</name>
<feature type="compositionally biased region" description="Polar residues" evidence="1">
    <location>
        <begin position="176"/>
        <end position="200"/>
    </location>
</feature>
<accession>A0A9W8RMR3</accession>
<evidence type="ECO:0000313" key="3">
    <source>
        <dbReference type="Proteomes" id="UP001152049"/>
    </source>
</evidence>
<reference evidence="2" key="1">
    <citation type="submission" date="2022-09" db="EMBL/GenBank/DDBJ databases">
        <title>Fusarium specimens isolated from Avocado Roots.</title>
        <authorList>
            <person name="Stajich J."/>
            <person name="Roper C."/>
            <person name="Heimlech-Rivalta G."/>
        </authorList>
    </citation>
    <scope>NUCLEOTIDE SEQUENCE</scope>
    <source>
        <strain evidence="2">CF00136</strain>
    </source>
</reference>
<dbReference type="Proteomes" id="UP001152049">
    <property type="component" value="Unassembled WGS sequence"/>
</dbReference>
<dbReference type="EMBL" id="JAOQAZ010000033">
    <property type="protein sequence ID" value="KAJ4249419.1"/>
    <property type="molecule type" value="Genomic_DNA"/>
</dbReference>
<comment type="caution">
    <text evidence="2">The sequence shown here is derived from an EMBL/GenBank/DDBJ whole genome shotgun (WGS) entry which is preliminary data.</text>
</comment>
<keyword evidence="3" id="KW-1185">Reference proteome</keyword>
<gene>
    <name evidence="2" type="ORF">NW762_012272</name>
</gene>
<feature type="compositionally biased region" description="Basic and acidic residues" evidence="1">
    <location>
        <begin position="158"/>
        <end position="168"/>
    </location>
</feature>
<evidence type="ECO:0000256" key="1">
    <source>
        <dbReference type="SAM" id="MobiDB-lite"/>
    </source>
</evidence>
<sequence length="232" mass="26058">MDGDTDDTGGEGFFVLTGLTATLIRVLLQEAIDNDSLNWDSALHVTLAVSLIATTGAKPGDISQQNGIYRANNTCLCWEHISILEGLAPEYQLEATMSFKFCHGFNRRKLTERLIAPSHTNISPERNSRPTRRQTQRVGNSRKDVIEICREMNLNPNNRKERDKASKELRRRKQAESQSPQRPNDSTCSPISNQSNSHYQTLPKEWLLQQIESGSVSGMARAMQQVTDNSDL</sequence>
<dbReference type="OrthoDB" id="5105613at2759"/>
<feature type="region of interest" description="Disordered" evidence="1">
    <location>
        <begin position="116"/>
        <end position="200"/>
    </location>
</feature>
<feature type="compositionally biased region" description="Basic and acidic residues" evidence="1">
    <location>
        <begin position="141"/>
        <end position="150"/>
    </location>
</feature>
<proteinExistence type="predicted"/>
<evidence type="ECO:0000313" key="2">
    <source>
        <dbReference type="EMBL" id="KAJ4249419.1"/>
    </source>
</evidence>
<dbReference type="AlphaFoldDB" id="A0A9W8RMR3"/>
<protein>
    <submittedName>
        <fullName evidence="2">Uncharacterized protein</fullName>
    </submittedName>
</protein>